<keyword evidence="5 8" id="KW-0547">Nucleotide-binding</keyword>
<dbReference type="EC" id="6.3.2.1" evidence="8"/>
<protein>
    <recommendedName>
        <fullName evidence="8">Pantothenate synthetase</fullName>
        <shortName evidence="8">PS</shortName>
        <ecNumber evidence="8">6.3.2.1</ecNumber>
    </recommendedName>
    <alternativeName>
        <fullName evidence="8">Pantoate--beta-alanine ligase</fullName>
    </alternativeName>
    <alternativeName>
        <fullName evidence="8">Pantoate-activating enzyme</fullName>
    </alternativeName>
</protein>
<comment type="subcellular location">
    <subcellularLocation>
        <location evidence="8">Cytoplasm</location>
    </subcellularLocation>
</comment>
<comment type="catalytic activity">
    <reaction evidence="7 8">
        <text>(R)-pantoate + beta-alanine + ATP = (R)-pantothenate + AMP + diphosphate + H(+)</text>
        <dbReference type="Rhea" id="RHEA:10912"/>
        <dbReference type="ChEBI" id="CHEBI:15378"/>
        <dbReference type="ChEBI" id="CHEBI:15980"/>
        <dbReference type="ChEBI" id="CHEBI:29032"/>
        <dbReference type="ChEBI" id="CHEBI:30616"/>
        <dbReference type="ChEBI" id="CHEBI:33019"/>
        <dbReference type="ChEBI" id="CHEBI:57966"/>
        <dbReference type="ChEBI" id="CHEBI:456215"/>
        <dbReference type="EC" id="6.3.2.1"/>
    </reaction>
</comment>
<evidence type="ECO:0000256" key="3">
    <source>
        <dbReference type="ARBA" id="ARBA00022598"/>
    </source>
</evidence>
<sequence>MEILTSKAQLAEALQELRQTNKTIGFVPTMGALHAGHMTLIKIAGELTDVVVASIFVNPTQFNNSDDLQKYPRPVESDIKLLQQSKCNILFLPEVDEMYTGEESWNLDLGYLENTLEGKFRPGHYQGVTQIVKKLLDIANPDFVFLGQKDFQQVMVLEHMVKALELPSELVMCPIVRDDDGLALSSRNVHLSRTERQQALSLSKALFYVQKHFDLLTINQLKENAWLMLDSEPGVVPEYFEICDADTLLPTPSKDTRSIIALVAAKVGETRLIDNIILK</sequence>
<comment type="function">
    <text evidence="8">Catalyzes the condensation of pantoate with beta-alanine in an ATP-dependent reaction via a pantoyl-adenylate intermediate.</text>
</comment>
<evidence type="ECO:0000256" key="8">
    <source>
        <dbReference type="HAMAP-Rule" id="MF_00158"/>
    </source>
</evidence>
<keyword evidence="8" id="KW-0963">Cytoplasm</keyword>
<dbReference type="EMBL" id="JBHUHZ010000001">
    <property type="protein sequence ID" value="MFD2161402.1"/>
    <property type="molecule type" value="Genomic_DNA"/>
</dbReference>
<evidence type="ECO:0000256" key="1">
    <source>
        <dbReference type="ARBA" id="ARBA00004990"/>
    </source>
</evidence>
<comment type="subunit">
    <text evidence="8">Homodimer.</text>
</comment>
<keyword evidence="3 8" id="KW-0436">Ligase</keyword>
<dbReference type="NCBIfam" id="TIGR00018">
    <property type="entry name" value="panC"/>
    <property type="match status" value="1"/>
</dbReference>
<feature type="binding site" evidence="8">
    <location>
        <position position="176"/>
    </location>
    <ligand>
        <name>ATP</name>
        <dbReference type="ChEBI" id="CHEBI:30616"/>
    </ligand>
</feature>
<feature type="binding site" evidence="8">
    <location>
        <begin position="184"/>
        <end position="187"/>
    </location>
    <ligand>
        <name>ATP</name>
        <dbReference type="ChEBI" id="CHEBI:30616"/>
    </ligand>
</feature>
<evidence type="ECO:0000313" key="9">
    <source>
        <dbReference type="EMBL" id="MFD2161402.1"/>
    </source>
</evidence>
<dbReference type="HAMAP" id="MF_00158">
    <property type="entry name" value="PanC"/>
    <property type="match status" value="1"/>
</dbReference>
<proteinExistence type="inferred from homology"/>
<dbReference type="InterPro" id="IPR003721">
    <property type="entry name" value="Pantoate_ligase"/>
</dbReference>
<keyword evidence="10" id="KW-1185">Reference proteome</keyword>
<feature type="binding site" evidence="8">
    <location>
        <position position="61"/>
    </location>
    <ligand>
        <name>beta-alanine</name>
        <dbReference type="ChEBI" id="CHEBI:57966"/>
    </ligand>
</feature>
<dbReference type="Pfam" id="PF02569">
    <property type="entry name" value="Pantoate_ligase"/>
    <property type="match status" value="1"/>
</dbReference>
<evidence type="ECO:0000313" key="10">
    <source>
        <dbReference type="Proteomes" id="UP001597387"/>
    </source>
</evidence>
<reference evidence="10" key="1">
    <citation type="journal article" date="2019" name="Int. J. Syst. Evol. Microbiol.">
        <title>The Global Catalogue of Microorganisms (GCM) 10K type strain sequencing project: providing services to taxonomists for standard genome sequencing and annotation.</title>
        <authorList>
            <consortium name="The Broad Institute Genomics Platform"/>
            <consortium name="The Broad Institute Genome Sequencing Center for Infectious Disease"/>
            <person name="Wu L."/>
            <person name="Ma J."/>
        </authorList>
    </citation>
    <scope>NUCLEOTIDE SEQUENCE [LARGE SCALE GENOMIC DNA]</scope>
    <source>
        <strain evidence="10">KCTC 42217</strain>
    </source>
</reference>
<dbReference type="CDD" id="cd00560">
    <property type="entry name" value="PanC"/>
    <property type="match status" value="1"/>
</dbReference>
<feature type="active site" description="Proton donor" evidence="8">
    <location>
        <position position="37"/>
    </location>
</feature>
<keyword evidence="4 8" id="KW-0566">Pantothenate biosynthesis</keyword>
<keyword evidence="6 8" id="KW-0067">ATP-binding</keyword>
<dbReference type="InterPro" id="IPR042176">
    <property type="entry name" value="Pantoate_ligase_C"/>
</dbReference>
<gene>
    <name evidence="8 9" type="primary">panC</name>
    <name evidence="9" type="ORF">ACFSJU_03305</name>
</gene>
<dbReference type="GO" id="GO:0004592">
    <property type="term" value="F:pantoate-beta-alanine ligase activity"/>
    <property type="evidence" value="ECO:0007669"/>
    <property type="project" value="UniProtKB-EC"/>
</dbReference>
<comment type="similarity">
    <text evidence="2 8">Belongs to the pantothenate synthetase family.</text>
</comment>
<evidence type="ECO:0000256" key="4">
    <source>
        <dbReference type="ARBA" id="ARBA00022655"/>
    </source>
</evidence>
<evidence type="ECO:0000256" key="5">
    <source>
        <dbReference type="ARBA" id="ARBA00022741"/>
    </source>
</evidence>
<comment type="miscellaneous">
    <text evidence="8">The reaction proceeds by a bi uni uni bi ping pong mechanism.</text>
</comment>
<dbReference type="PANTHER" id="PTHR21299:SF1">
    <property type="entry name" value="PANTOATE--BETA-ALANINE LIGASE"/>
    <property type="match status" value="1"/>
</dbReference>
<dbReference type="RefSeq" id="WP_255899390.1">
    <property type="nucleotide sequence ID" value="NZ_JAFMZO010000001.1"/>
</dbReference>
<feature type="binding site" evidence="8">
    <location>
        <position position="153"/>
    </location>
    <ligand>
        <name>(R)-pantoate</name>
        <dbReference type="ChEBI" id="CHEBI:15980"/>
    </ligand>
</feature>
<accession>A0ABW4ZHT2</accession>
<evidence type="ECO:0000256" key="6">
    <source>
        <dbReference type="ARBA" id="ARBA00022840"/>
    </source>
</evidence>
<feature type="binding site" evidence="8">
    <location>
        <position position="61"/>
    </location>
    <ligand>
        <name>(R)-pantoate</name>
        <dbReference type="ChEBI" id="CHEBI:15980"/>
    </ligand>
</feature>
<dbReference type="SUPFAM" id="SSF52374">
    <property type="entry name" value="Nucleotidylyl transferase"/>
    <property type="match status" value="1"/>
</dbReference>
<organism evidence="9 10">
    <name type="scientific">Paradesertivirga mongoliensis</name>
    <dbReference type="NCBI Taxonomy" id="2100740"/>
    <lineage>
        <taxon>Bacteria</taxon>
        <taxon>Pseudomonadati</taxon>
        <taxon>Bacteroidota</taxon>
        <taxon>Sphingobacteriia</taxon>
        <taxon>Sphingobacteriales</taxon>
        <taxon>Sphingobacteriaceae</taxon>
        <taxon>Paradesertivirga</taxon>
    </lineage>
</organism>
<comment type="pathway">
    <text evidence="1 8">Cofactor biosynthesis; (R)-pantothenate biosynthesis; (R)-pantothenate from (R)-pantoate and beta-alanine: step 1/1.</text>
</comment>
<dbReference type="PANTHER" id="PTHR21299">
    <property type="entry name" value="CYTIDYLATE KINASE/PANTOATE-BETA-ALANINE LIGASE"/>
    <property type="match status" value="1"/>
</dbReference>
<evidence type="ECO:0000256" key="2">
    <source>
        <dbReference type="ARBA" id="ARBA00009256"/>
    </source>
</evidence>
<feature type="binding site" evidence="8">
    <location>
        <begin position="30"/>
        <end position="37"/>
    </location>
    <ligand>
        <name>ATP</name>
        <dbReference type="ChEBI" id="CHEBI:30616"/>
    </ligand>
</feature>
<dbReference type="Gene3D" id="3.30.1300.10">
    <property type="entry name" value="Pantoate-beta-alanine ligase, C-terminal domain"/>
    <property type="match status" value="1"/>
</dbReference>
<name>A0ABW4ZHT2_9SPHI</name>
<comment type="caution">
    <text evidence="9">The sequence shown here is derived from an EMBL/GenBank/DDBJ whole genome shotgun (WGS) entry which is preliminary data.</text>
</comment>
<dbReference type="Gene3D" id="3.40.50.620">
    <property type="entry name" value="HUPs"/>
    <property type="match status" value="1"/>
</dbReference>
<dbReference type="Proteomes" id="UP001597387">
    <property type="component" value="Unassembled WGS sequence"/>
</dbReference>
<feature type="binding site" evidence="8">
    <location>
        <begin position="147"/>
        <end position="150"/>
    </location>
    <ligand>
        <name>ATP</name>
        <dbReference type="ChEBI" id="CHEBI:30616"/>
    </ligand>
</feature>
<evidence type="ECO:0000256" key="7">
    <source>
        <dbReference type="ARBA" id="ARBA00048258"/>
    </source>
</evidence>
<dbReference type="InterPro" id="IPR014729">
    <property type="entry name" value="Rossmann-like_a/b/a_fold"/>
</dbReference>